<keyword evidence="7" id="KW-1185">Reference proteome</keyword>
<evidence type="ECO:0000313" key="7">
    <source>
        <dbReference type="Proteomes" id="UP000286482"/>
    </source>
</evidence>
<dbReference type="Pfam" id="PF00126">
    <property type="entry name" value="HTH_1"/>
    <property type="match status" value="1"/>
</dbReference>
<reference evidence="6 7" key="1">
    <citation type="submission" date="2018-09" db="EMBL/GenBank/DDBJ databases">
        <authorList>
            <person name="Wang Z."/>
        </authorList>
    </citation>
    <scope>NUCLEOTIDE SEQUENCE [LARGE SCALE GENOMIC DNA]</scope>
    <source>
        <strain evidence="6 7">ALS 81</strain>
    </source>
</reference>
<dbReference type="InterPro" id="IPR036390">
    <property type="entry name" value="WH_DNA-bd_sf"/>
</dbReference>
<dbReference type="GO" id="GO:0003700">
    <property type="term" value="F:DNA-binding transcription factor activity"/>
    <property type="evidence" value="ECO:0007669"/>
    <property type="project" value="InterPro"/>
</dbReference>
<dbReference type="InterPro" id="IPR005119">
    <property type="entry name" value="LysR_subst-bd"/>
</dbReference>
<protein>
    <submittedName>
        <fullName evidence="6">LysR family transcriptional regulator</fullName>
    </submittedName>
</protein>
<dbReference type="Gene3D" id="3.40.190.290">
    <property type="match status" value="1"/>
</dbReference>
<dbReference type="InterPro" id="IPR036388">
    <property type="entry name" value="WH-like_DNA-bd_sf"/>
</dbReference>
<dbReference type="EMBL" id="RAQO01000004">
    <property type="protein sequence ID" value="RKF20329.1"/>
    <property type="molecule type" value="Genomic_DNA"/>
</dbReference>
<dbReference type="SUPFAM" id="SSF46785">
    <property type="entry name" value="Winged helix' DNA-binding domain"/>
    <property type="match status" value="1"/>
</dbReference>
<evidence type="ECO:0000256" key="4">
    <source>
        <dbReference type="ARBA" id="ARBA00023163"/>
    </source>
</evidence>
<dbReference type="Gene3D" id="1.10.10.10">
    <property type="entry name" value="Winged helix-like DNA-binding domain superfamily/Winged helix DNA-binding domain"/>
    <property type="match status" value="1"/>
</dbReference>
<dbReference type="InterPro" id="IPR058163">
    <property type="entry name" value="LysR-type_TF_proteobact-type"/>
</dbReference>
<dbReference type="PANTHER" id="PTHR30537:SF5">
    <property type="entry name" value="HTH-TYPE TRANSCRIPTIONAL ACTIVATOR TTDR-RELATED"/>
    <property type="match status" value="1"/>
</dbReference>
<evidence type="ECO:0000259" key="5">
    <source>
        <dbReference type="PROSITE" id="PS50931"/>
    </source>
</evidence>
<dbReference type="PROSITE" id="PS51257">
    <property type="entry name" value="PROKAR_LIPOPROTEIN"/>
    <property type="match status" value="1"/>
</dbReference>
<keyword evidence="4" id="KW-0804">Transcription</keyword>
<dbReference type="Proteomes" id="UP000286482">
    <property type="component" value="Unassembled WGS sequence"/>
</dbReference>
<gene>
    <name evidence="6" type="ORF">DBZ36_07775</name>
</gene>
<evidence type="ECO:0000313" key="6">
    <source>
        <dbReference type="EMBL" id="RKF20329.1"/>
    </source>
</evidence>
<name>A0A420EI06_9ALTE</name>
<proteinExistence type="inferred from homology"/>
<dbReference type="PROSITE" id="PS50931">
    <property type="entry name" value="HTH_LYSR"/>
    <property type="match status" value="1"/>
</dbReference>
<feature type="domain" description="HTH lysR-type" evidence="5">
    <location>
        <begin position="4"/>
        <end position="61"/>
    </location>
</feature>
<dbReference type="GO" id="GO:0006351">
    <property type="term" value="P:DNA-templated transcription"/>
    <property type="evidence" value="ECO:0007669"/>
    <property type="project" value="TreeGrafter"/>
</dbReference>
<comment type="similarity">
    <text evidence="1">Belongs to the LysR transcriptional regulatory family.</text>
</comment>
<dbReference type="PANTHER" id="PTHR30537">
    <property type="entry name" value="HTH-TYPE TRANSCRIPTIONAL REGULATOR"/>
    <property type="match status" value="1"/>
</dbReference>
<dbReference type="SUPFAM" id="SSF53850">
    <property type="entry name" value="Periplasmic binding protein-like II"/>
    <property type="match status" value="1"/>
</dbReference>
<accession>A0A420EI06</accession>
<dbReference type="FunFam" id="1.10.10.10:FF:000001">
    <property type="entry name" value="LysR family transcriptional regulator"/>
    <property type="match status" value="1"/>
</dbReference>
<dbReference type="RefSeq" id="WP_120354333.1">
    <property type="nucleotide sequence ID" value="NZ_RAQO01000004.1"/>
</dbReference>
<sequence>MKTMNLKGIQALVAIAQYGNFTAAAAALGCSKAFLSKQIQLLETQNRAQLLIRTTRNVQLTQIGESFVAQCKPALLAIANAQEQLQDEQQSLSGKIRLACVGGIFGEQFIAPLVNQFLQLHPQVKLELDFSSSVVDLVEGHYDMAIRFGELSDSSLIARELIDYRPVLLASPDFIEKYGSPKQPHDLNDFRLITGSVRQWAFSKGGEHYQHTPQASLKCGNGQVMLQGCLQGLGIAHLPSIYVEEQLASKALIELLPQWSTVYRPVHILYPPSRYRLKRVQVLVEFLLTQMEQQKSKPQDQANPS</sequence>
<dbReference type="InterPro" id="IPR000847">
    <property type="entry name" value="LysR_HTH_N"/>
</dbReference>
<evidence type="ECO:0000256" key="3">
    <source>
        <dbReference type="ARBA" id="ARBA00023125"/>
    </source>
</evidence>
<dbReference type="AlphaFoldDB" id="A0A420EI06"/>
<evidence type="ECO:0000256" key="1">
    <source>
        <dbReference type="ARBA" id="ARBA00009437"/>
    </source>
</evidence>
<keyword evidence="3" id="KW-0238">DNA-binding</keyword>
<dbReference type="GO" id="GO:0043565">
    <property type="term" value="F:sequence-specific DNA binding"/>
    <property type="evidence" value="ECO:0007669"/>
    <property type="project" value="TreeGrafter"/>
</dbReference>
<dbReference type="CDD" id="cd08422">
    <property type="entry name" value="PBP2_CrgA_like"/>
    <property type="match status" value="1"/>
</dbReference>
<comment type="caution">
    <text evidence="6">The sequence shown here is derived from an EMBL/GenBank/DDBJ whole genome shotgun (WGS) entry which is preliminary data.</text>
</comment>
<evidence type="ECO:0000256" key="2">
    <source>
        <dbReference type="ARBA" id="ARBA00023015"/>
    </source>
</evidence>
<dbReference type="Pfam" id="PF03466">
    <property type="entry name" value="LysR_substrate"/>
    <property type="match status" value="1"/>
</dbReference>
<dbReference type="OrthoDB" id="9786526at2"/>
<organism evidence="6 7">
    <name type="scientific">Alginatibacterium sediminis</name>
    <dbReference type="NCBI Taxonomy" id="2164068"/>
    <lineage>
        <taxon>Bacteria</taxon>
        <taxon>Pseudomonadati</taxon>
        <taxon>Pseudomonadota</taxon>
        <taxon>Gammaproteobacteria</taxon>
        <taxon>Alteromonadales</taxon>
        <taxon>Alteromonadaceae</taxon>
        <taxon>Alginatibacterium</taxon>
    </lineage>
</organism>
<keyword evidence="2" id="KW-0805">Transcription regulation</keyword>